<protein>
    <submittedName>
        <fullName evidence="1">Uncharacterized protein</fullName>
    </submittedName>
</protein>
<gene>
    <name evidence="1" type="ORF">C5471_23230</name>
</gene>
<dbReference type="EMBL" id="PUJU01000119">
    <property type="protein sequence ID" value="NHB90431.1"/>
    <property type="molecule type" value="Genomic_DNA"/>
</dbReference>
<keyword evidence="2" id="KW-1185">Reference proteome</keyword>
<organism evidence="1 2">
    <name type="scientific">Photorhabdus tasmaniensis</name>
    <dbReference type="NCBI Taxonomy" id="1004159"/>
    <lineage>
        <taxon>Bacteria</taxon>
        <taxon>Pseudomonadati</taxon>
        <taxon>Pseudomonadota</taxon>
        <taxon>Gammaproteobacteria</taxon>
        <taxon>Enterobacterales</taxon>
        <taxon>Morganellaceae</taxon>
        <taxon>Photorhabdus</taxon>
    </lineage>
</organism>
<comment type="caution">
    <text evidence="1">The sequence shown here is derived from an EMBL/GenBank/DDBJ whole genome shotgun (WGS) entry which is preliminary data.</text>
</comment>
<evidence type="ECO:0000313" key="2">
    <source>
        <dbReference type="Proteomes" id="UP000697802"/>
    </source>
</evidence>
<accession>A0ABX0GQJ8</accession>
<reference evidence="1 2" key="1">
    <citation type="submission" date="2018-02" db="EMBL/GenBank/DDBJ databases">
        <authorList>
            <person name="Machado R.A."/>
        </authorList>
    </citation>
    <scope>NUCLEOTIDE SEQUENCE [LARGE SCALE GENOMIC DNA]</scope>
    <source>
        <strain evidence="1 2">T327</strain>
    </source>
</reference>
<evidence type="ECO:0000313" key="1">
    <source>
        <dbReference type="EMBL" id="NHB90431.1"/>
    </source>
</evidence>
<name>A0ABX0GQJ8_9GAMM</name>
<sequence length="81" mass="9057">MQHVQYVKTTKSGTTYKLDYHPGGNSTQPNIHGNDYWKVYRVNKTGENVVLGRIGHGGFKNYDLITDSPVYVDSILKNGGL</sequence>
<proteinExistence type="predicted"/>
<dbReference type="Proteomes" id="UP000697802">
    <property type="component" value="Unassembled WGS sequence"/>
</dbReference>